<accession>H6RLP0</accession>
<dbReference type="AlphaFoldDB" id="H6RLP0"/>
<keyword evidence="2" id="KW-1185">Reference proteome</keyword>
<evidence type="ECO:0000313" key="2">
    <source>
        <dbReference type="Proteomes" id="UP000007517"/>
    </source>
</evidence>
<evidence type="ECO:0000313" key="1">
    <source>
        <dbReference type="EMBL" id="CCG03766.1"/>
    </source>
</evidence>
<name>H6RLP0_BLASD</name>
<protein>
    <submittedName>
        <fullName evidence="1">Uncharacterized protein</fullName>
    </submittedName>
</protein>
<gene>
    <name evidence="1" type="ordered locus">BLASA_2895</name>
</gene>
<proteinExistence type="predicted"/>
<reference evidence="1 2" key="1">
    <citation type="journal article" date="2012" name="J. Bacteriol.">
        <title>Genome Sequence of Blastococcus saxobsidens DD2, a Stone-Inhabiting Bacterium.</title>
        <authorList>
            <person name="Chouaia B."/>
            <person name="Crotti E."/>
            <person name="Brusetti L."/>
            <person name="Daffonchio D."/>
            <person name="Essoussi I."/>
            <person name="Nouioui I."/>
            <person name="Sbissi I."/>
            <person name="Ghodhbane-Gtari F."/>
            <person name="Gtari M."/>
            <person name="Vacherie B."/>
            <person name="Barbe V."/>
            <person name="Medigue C."/>
            <person name="Gury J."/>
            <person name="Pujic P."/>
            <person name="Normand P."/>
        </authorList>
    </citation>
    <scope>NUCLEOTIDE SEQUENCE [LARGE SCALE GENOMIC DNA]</scope>
    <source>
        <strain evidence="1 2">DD2</strain>
    </source>
</reference>
<sequence>MPTGVTVSHGGRIFACYSNEGDIDSP</sequence>
<dbReference type="EMBL" id="FO117623">
    <property type="protein sequence ID" value="CCG03766.1"/>
    <property type="molecule type" value="Genomic_DNA"/>
</dbReference>
<dbReference type="HOGENOM" id="CLU_3416643_0_0_11"/>
<organism evidence="1 2">
    <name type="scientific">Blastococcus saxobsidens (strain DD2)</name>
    <dbReference type="NCBI Taxonomy" id="1146883"/>
    <lineage>
        <taxon>Bacteria</taxon>
        <taxon>Bacillati</taxon>
        <taxon>Actinomycetota</taxon>
        <taxon>Actinomycetes</taxon>
        <taxon>Geodermatophilales</taxon>
        <taxon>Geodermatophilaceae</taxon>
        <taxon>Blastococcus</taxon>
    </lineage>
</organism>
<dbReference type="KEGG" id="bsd:BLASA_2895"/>
<reference evidence="2" key="2">
    <citation type="submission" date="2012-02" db="EMBL/GenBank/DDBJ databases">
        <title>Complete genome sequence of Blastococcus saxobsidens strain DD2.</title>
        <authorList>
            <person name="Genoscope."/>
        </authorList>
    </citation>
    <scope>NUCLEOTIDE SEQUENCE [LARGE SCALE GENOMIC DNA]</scope>
    <source>
        <strain evidence="2">DD2</strain>
    </source>
</reference>
<dbReference type="STRING" id="1146883.BLASA_2895"/>
<dbReference type="Proteomes" id="UP000007517">
    <property type="component" value="Chromosome"/>
</dbReference>